<comment type="caution">
    <text evidence="3">The sequence shown here is derived from an EMBL/GenBank/DDBJ whole genome shotgun (WGS) entry which is preliminary data.</text>
</comment>
<keyword evidence="2" id="KW-1133">Transmembrane helix</keyword>
<feature type="transmembrane region" description="Helical" evidence="2">
    <location>
        <begin position="244"/>
        <end position="261"/>
    </location>
</feature>
<keyword evidence="2" id="KW-0812">Transmembrane</keyword>
<evidence type="ECO:0000256" key="2">
    <source>
        <dbReference type="SAM" id="Phobius"/>
    </source>
</evidence>
<dbReference type="EMBL" id="QCYY01000860">
    <property type="protein sequence ID" value="ROT82207.1"/>
    <property type="molecule type" value="Genomic_DNA"/>
</dbReference>
<reference evidence="3 4" key="2">
    <citation type="submission" date="2019-01" db="EMBL/GenBank/DDBJ databases">
        <title>The decoding of complex shrimp genome reveals the adaptation for benthos swimmer, frequently molting mechanism and breeding impact on genome.</title>
        <authorList>
            <person name="Sun Y."/>
            <person name="Gao Y."/>
            <person name="Yu Y."/>
        </authorList>
    </citation>
    <scope>NUCLEOTIDE SEQUENCE [LARGE SCALE GENOMIC DNA]</scope>
    <source>
        <tissue evidence="3">Muscle</tissue>
    </source>
</reference>
<dbReference type="Proteomes" id="UP000283509">
    <property type="component" value="Unassembled WGS sequence"/>
</dbReference>
<dbReference type="STRING" id="6689.A0A423U0I4"/>
<evidence type="ECO:0000313" key="4">
    <source>
        <dbReference type="Proteomes" id="UP000283509"/>
    </source>
</evidence>
<feature type="transmembrane region" description="Helical" evidence="2">
    <location>
        <begin position="31"/>
        <end position="49"/>
    </location>
</feature>
<feature type="transmembrane region" description="Helical" evidence="2">
    <location>
        <begin position="89"/>
        <end position="117"/>
    </location>
</feature>
<evidence type="ECO:0000256" key="1">
    <source>
        <dbReference type="SAM" id="MobiDB-lite"/>
    </source>
</evidence>
<sequence length="505" mass="54797">MIFAGSSGNWIFRHVTPSSFASPSLTLAPSIPLPFHPFLSLFFFICFLFDPQTSHYLFSLLFFSLFTSSFSVDLLSFPPLFLPPSPSPLLSYILPFLLSFSPVSPSSLPLLLSFSFLPPSHPRLSSSPSPSFPPSSSPSPLVSSFLPPSPPLLLPSFLRPPPPPPLLSSLLSFSPHTLPPSPPLPPPSPSPHTSLLLLPSLSLLLRPPLAPSLPSNTWPTRAHPAPSSYPSWNSHPRSLSPSHVIILLVPIPLAILLAALARNYSSPLCSVFIISSPPLSPQTFPRSSTPPQTLPSPPQAHPSIVLSPLPPSQLPTTLPSLSLPVTTSHPFHNFHHPSFLSTHPVTTIFIHFPPRHTPSSSRLPLSQFFITHHPVTTVLPLRPSPPIAPFALHNLPSPPIALVTTSSPRTTSLRAYTTSLRPLRPRHKYRPRHNLALSPRHPFAPIALVTTSLRPLSPSSFYRPRNLPIPSSQSPSPFATNLPVPPPHPVTTLIFSVPFPSLPSS</sequence>
<feature type="region of interest" description="Disordered" evidence="1">
    <location>
        <begin position="283"/>
        <end position="302"/>
    </location>
</feature>
<keyword evidence="2" id="KW-0472">Membrane</keyword>
<evidence type="ECO:0000313" key="3">
    <source>
        <dbReference type="EMBL" id="ROT82207.1"/>
    </source>
</evidence>
<dbReference type="AlphaFoldDB" id="A0A423U0I4"/>
<organism evidence="3 4">
    <name type="scientific">Penaeus vannamei</name>
    <name type="common">Whiteleg shrimp</name>
    <name type="synonym">Litopenaeus vannamei</name>
    <dbReference type="NCBI Taxonomy" id="6689"/>
    <lineage>
        <taxon>Eukaryota</taxon>
        <taxon>Metazoa</taxon>
        <taxon>Ecdysozoa</taxon>
        <taxon>Arthropoda</taxon>
        <taxon>Crustacea</taxon>
        <taxon>Multicrustacea</taxon>
        <taxon>Malacostraca</taxon>
        <taxon>Eumalacostraca</taxon>
        <taxon>Eucarida</taxon>
        <taxon>Decapoda</taxon>
        <taxon>Dendrobranchiata</taxon>
        <taxon>Penaeoidea</taxon>
        <taxon>Penaeidae</taxon>
        <taxon>Penaeus</taxon>
    </lineage>
</organism>
<proteinExistence type="predicted"/>
<accession>A0A423U0I4</accession>
<keyword evidence="4" id="KW-1185">Reference proteome</keyword>
<name>A0A423U0I4_PENVA</name>
<protein>
    <submittedName>
        <fullName evidence="3">Uncharacterized protein</fullName>
    </submittedName>
</protein>
<gene>
    <name evidence="3" type="ORF">C7M84_024630</name>
</gene>
<reference evidence="3 4" key="1">
    <citation type="submission" date="2018-04" db="EMBL/GenBank/DDBJ databases">
        <authorList>
            <person name="Zhang X."/>
            <person name="Yuan J."/>
            <person name="Li F."/>
            <person name="Xiang J."/>
        </authorList>
    </citation>
    <scope>NUCLEOTIDE SEQUENCE [LARGE SCALE GENOMIC DNA]</scope>
    <source>
        <tissue evidence="3">Muscle</tissue>
    </source>
</reference>
<feature type="transmembrane region" description="Helical" evidence="2">
    <location>
        <begin position="56"/>
        <end position="77"/>
    </location>
</feature>